<dbReference type="SUPFAM" id="SSF52141">
    <property type="entry name" value="Uracil-DNA glycosylase-like"/>
    <property type="match status" value="1"/>
</dbReference>
<reference evidence="12 13" key="1">
    <citation type="journal article" date="2013" name="Genome Biol. Evol.">
        <title>Complete genomes of two dipteran-associated spiroplasmas provided insights into the origin, dynamics, and impacts of viral invasion in spiroplasma.</title>
        <authorList>
            <person name="Ku C."/>
            <person name="Lo W.S."/>
            <person name="Chen L.L."/>
            <person name="Kuo C.H."/>
        </authorList>
    </citation>
    <scope>NUCLEOTIDE SEQUENCE [LARGE SCALE GENOMIC DNA]</scope>
    <source>
        <strain evidence="12 13">DF-1</strain>
    </source>
</reference>
<dbReference type="RefSeq" id="WP_016339368.1">
    <property type="nucleotide sequence ID" value="NC_021280.1"/>
</dbReference>
<keyword evidence="7 8" id="KW-0234">DNA repair</keyword>
<evidence type="ECO:0000256" key="7">
    <source>
        <dbReference type="ARBA" id="ARBA00023204"/>
    </source>
</evidence>
<evidence type="ECO:0000313" key="13">
    <source>
        <dbReference type="Proteomes" id="UP000013964"/>
    </source>
</evidence>
<evidence type="ECO:0000256" key="8">
    <source>
        <dbReference type="HAMAP-Rule" id="MF_00148"/>
    </source>
</evidence>
<dbReference type="AlphaFoldDB" id="R4UCC9"/>
<evidence type="ECO:0000256" key="1">
    <source>
        <dbReference type="ARBA" id="ARBA00001400"/>
    </source>
</evidence>
<dbReference type="PATRIC" id="fig|1276227.3.peg.980"/>
<comment type="catalytic activity">
    <reaction evidence="1 8 10">
        <text>Hydrolyzes single-stranded DNA or mismatched double-stranded DNA and polynucleotides, releasing free uracil.</text>
        <dbReference type="EC" id="3.2.2.27"/>
    </reaction>
</comment>
<name>R4UCC9_9MOLU</name>
<evidence type="ECO:0000256" key="6">
    <source>
        <dbReference type="ARBA" id="ARBA00022801"/>
    </source>
</evidence>
<dbReference type="InterPro" id="IPR036895">
    <property type="entry name" value="Uracil-DNA_glycosylase-like_sf"/>
</dbReference>
<dbReference type="NCBIfam" id="NF003592">
    <property type="entry name" value="PRK05254.1-5"/>
    <property type="match status" value="1"/>
</dbReference>
<dbReference type="NCBIfam" id="TIGR00628">
    <property type="entry name" value="ung"/>
    <property type="match status" value="1"/>
</dbReference>
<keyword evidence="5 8" id="KW-0227">DNA damage</keyword>
<dbReference type="Proteomes" id="UP000013964">
    <property type="component" value="Chromosome"/>
</dbReference>
<dbReference type="KEGG" id="scr:SCHRY_v1c09770"/>
<comment type="function">
    <text evidence="2 8 10">Excises uracil residues from the DNA which can arise as a result of misincorporation of dUMP residues by DNA polymerase or due to deamination of cytosine.</text>
</comment>
<evidence type="ECO:0000313" key="12">
    <source>
        <dbReference type="EMBL" id="AGM25549.1"/>
    </source>
</evidence>
<organism evidence="12 13">
    <name type="scientific">Spiroplasma chrysopicola DF-1</name>
    <dbReference type="NCBI Taxonomy" id="1276227"/>
    <lineage>
        <taxon>Bacteria</taxon>
        <taxon>Bacillati</taxon>
        <taxon>Mycoplasmatota</taxon>
        <taxon>Mollicutes</taxon>
        <taxon>Entomoplasmatales</taxon>
        <taxon>Spiroplasmataceae</taxon>
        <taxon>Spiroplasma</taxon>
    </lineage>
</organism>
<gene>
    <name evidence="8 12" type="primary">ung</name>
    <name evidence="12" type="ORF">SCHRY_v1c09770</name>
</gene>
<dbReference type="SMART" id="SM00987">
    <property type="entry name" value="UreE_C"/>
    <property type="match status" value="1"/>
</dbReference>
<dbReference type="eggNOG" id="COG0692">
    <property type="taxonomic scope" value="Bacteria"/>
</dbReference>
<evidence type="ECO:0000256" key="3">
    <source>
        <dbReference type="ARBA" id="ARBA00008184"/>
    </source>
</evidence>
<dbReference type="SMART" id="SM00986">
    <property type="entry name" value="UDG"/>
    <property type="match status" value="1"/>
</dbReference>
<feature type="domain" description="Uracil-DNA glycosylase-like" evidence="11">
    <location>
        <begin position="49"/>
        <end position="208"/>
    </location>
</feature>
<dbReference type="EC" id="3.2.2.27" evidence="4 8"/>
<dbReference type="GO" id="GO:0005737">
    <property type="term" value="C:cytoplasm"/>
    <property type="evidence" value="ECO:0007669"/>
    <property type="project" value="UniProtKB-SubCell"/>
</dbReference>
<feature type="active site" description="Proton acceptor" evidence="8 9">
    <location>
        <position position="65"/>
    </location>
</feature>
<dbReference type="NCBIfam" id="NF003589">
    <property type="entry name" value="PRK05254.1-2"/>
    <property type="match status" value="1"/>
</dbReference>
<dbReference type="STRING" id="1276227.SCHRY_v1c09770"/>
<accession>R4UCC9</accession>
<keyword evidence="13" id="KW-1185">Reference proteome</keyword>
<dbReference type="HOGENOM" id="CLU_032162_3_0_14"/>
<evidence type="ECO:0000256" key="5">
    <source>
        <dbReference type="ARBA" id="ARBA00022763"/>
    </source>
</evidence>
<dbReference type="PANTHER" id="PTHR11264">
    <property type="entry name" value="URACIL-DNA GLYCOSYLASE"/>
    <property type="match status" value="1"/>
</dbReference>
<evidence type="ECO:0000259" key="11">
    <source>
        <dbReference type="SMART" id="SM00986"/>
    </source>
</evidence>
<keyword evidence="8" id="KW-0963">Cytoplasm</keyword>
<evidence type="ECO:0000256" key="9">
    <source>
        <dbReference type="PROSITE-ProRule" id="PRU10072"/>
    </source>
</evidence>
<dbReference type="EMBL" id="CP005077">
    <property type="protein sequence ID" value="AGM25549.1"/>
    <property type="molecule type" value="Genomic_DNA"/>
</dbReference>
<dbReference type="InterPro" id="IPR005122">
    <property type="entry name" value="Uracil-DNA_glycosylase-like"/>
</dbReference>
<sequence length="220" mass="25368">MLTNLAIGWKDFFEAEQQKPYFKKLLASIKTEYEHYKCYPPAQDIFNLFRILNPSDIKVVIIGQDPYHGSGQANGIAFSVNDNIKNPPSLNNIFKELQNDLNIDHFKSGNLVGWVKQGVFLYNTIGTVRAASPLSHKNLGWLEFSVNLINYLNQVNPDIIYVLWGNYAKEYGAYILRKDHIISGAHPSPFSYHLFRDQKMFLKINDLLLKNKKKIIDWGM</sequence>
<dbReference type="GO" id="GO:0097510">
    <property type="term" value="P:base-excision repair, AP site formation via deaminated base removal"/>
    <property type="evidence" value="ECO:0007669"/>
    <property type="project" value="TreeGrafter"/>
</dbReference>
<protein>
    <recommendedName>
        <fullName evidence="4 8">Uracil-DNA glycosylase</fullName>
        <shortName evidence="8">UDG</shortName>
        <ecNumber evidence="4 8">3.2.2.27</ecNumber>
    </recommendedName>
</protein>
<dbReference type="HAMAP" id="MF_00148">
    <property type="entry name" value="UDG"/>
    <property type="match status" value="1"/>
</dbReference>
<dbReference type="PANTHER" id="PTHR11264:SF0">
    <property type="entry name" value="URACIL-DNA GLYCOSYLASE"/>
    <property type="match status" value="1"/>
</dbReference>
<dbReference type="OrthoDB" id="9804372at2"/>
<dbReference type="CDD" id="cd10027">
    <property type="entry name" value="UDG-F1-like"/>
    <property type="match status" value="1"/>
</dbReference>
<evidence type="ECO:0000256" key="10">
    <source>
        <dbReference type="RuleBase" id="RU003780"/>
    </source>
</evidence>
<dbReference type="PROSITE" id="PS00130">
    <property type="entry name" value="U_DNA_GLYCOSYLASE"/>
    <property type="match status" value="1"/>
</dbReference>
<dbReference type="Gene3D" id="3.40.470.10">
    <property type="entry name" value="Uracil-DNA glycosylase-like domain"/>
    <property type="match status" value="1"/>
</dbReference>
<dbReference type="Pfam" id="PF03167">
    <property type="entry name" value="UDG"/>
    <property type="match status" value="1"/>
</dbReference>
<comment type="similarity">
    <text evidence="3 8 10">Belongs to the uracil-DNA glycosylase (UDG) superfamily. UNG family.</text>
</comment>
<dbReference type="InterPro" id="IPR018085">
    <property type="entry name" value="Ura-DNA_Glyclase_AS"/>
</dbReference>
<evidence type="ECO:0000256" key="2">
    <source>
        <dbReference type="ARBA" id="ARBA00002631"/>
    </source>
</evidence>
<proteinExistence type="inferred from homology"/>
<dbReference type="GO" id="GO:0004844">
    <property type="term" value="F:uracil DNA N-glycosylase activity"/>
    <property type="evidence" value="ECO:0007669"/>
    <property type="project" value="UniProtKB-UniRule"/>
</dbReference>
<comment type="subcellular location">
    <subcellularLocation>
        <location evidence="8">Cytoplasm</location>
    </subcellularLocation>
</comment>
<dbReference type="InterPro" id="IPR002043">
    <property type="entry name" value="UDG_fam1"/>
</dbReference>
<evidence type="ECO:0000256" key="4">
    <source>
        <dbReference type="ARBA" id="ARBA00012030"/>
    </source>
</evidence>
<keyword evidence="6 8" id="KW-0378">Hydrolase</keyword>